<keyword evidence="1" id="KW-0175">Coiled coil</keyword>
<dbReference type="SUPFAM" id="SSF52540">
    <property type="entry name" value="P-loop containing nucleoside triphosphate hydrolases"/>
    <property type="match status" value="1"/>
</dbReference>
<accession>A0A9N9FSQ1</accession>
<reference evidence="3" key="1">
    <citation type="submission" date="2021-06" db="EMBL/GenBank/DDBJ databases">
        <authorList>
            <person name="Kallberg Y."/>
            <person name="Tangrot J."/>
            <person name="Rosling A."/>
        </authorList>
    </citation>
    <scope>NUCLEOTIDE SEQUENCE</scope>
    <source>
        <strain evidence="3">87-6 pot B 2015</strain>
    </source>
</reference>
<dbReference type="Gene3D" id="3.40.50.300">
    <property type="entry name" value="P-loop containing nucleotide triphosphate hydrolases"/>
    <property type="match status" value="1"/>
</dbReference>
<dbReference type="Proteomes" id="UP000789375">
    <property type="component" value="Unassembled WGS sequence"/>
</dbReference>
<feature type="domain" description="DNA2/NAM7 helicase helicase" evidence="2">
    <location>
        <begin position="560"/>
        <end position="693"/>
    </location>
</feature>
<dbReference type="InterPro" id="IPR041677">
    <property type="entry name" value="DNA2/NAM7_AAA_11"/>
</dbReference>
<gene>
    <name evidence="3" type="ORF">FMOSSE_LOCUS6598</name>
</gene>
<proteinExistence type="predicted"/>
<comment type="caution">
    <text evidence="3">The sequence shown here is derived from an EMBL/GenBank/DDBJ whole genome shotgun (WGS) entry which is preliminary data.</text>
</comment>
<dbReference type="EMBL" id="CAJVPP010001407">
    <property type="protein sequence ID" value="CAG8553649.1"/>
    <property type="molecule type" value="Genomic_DNA"/>
</dbReference>
<dbReference type="AlphaFoldDB" id="A0A9N9FSQ1"/>
<feature type="coiled-coil region" evidence="1">
    <location>
        <begin position="671"/>
        <end position="698"/>
    </location>
</feature>
<evidence type="ECO:0000259" key="2">
    <source>
        <dbReference type="Pfam" id="PF13086"/>
    </source>
</evidence>
<evidence type="ECO:0000313" key="4">
    <source>
        <dbReference type="Proteomes" id="UP000789375"/>
    </source>
</evidence>
<dbReference type="InterPro" id="IPR027417">
    <property type="entry name" value="P-loop_NTPase"/>
</dbReference>
<evidence type="ECO:0000313" key="3">
    <source>
        <dbReference type="EMBL" id="CAG8553649.1"/>
    </source>
</evidence>
<dbReference type="GO" id="GO:0031380">
    <property type="term" value="C:nuclear RNA-directed RNA polymerase complex"/>
    <property type="evidence" value="ECO:0007669"/>
    <property type="project" value="TreeGrafter"/>
</dbReference>
<protein>
    <submittedName>
        <fullName evidence="3">12048_t:CDS:1</fullName>
    </submittedName>
</protein>
<dbReference type="PANTHER" id="PTHR10887">
    <property type="entry name" value="DNA2/NAM7 HELICASE FAMILY"/>
    <property type="match status" value="1"/>
</dbReference>
<dbReference type="GO" id="GO:0004386">
    <property type="term" value="F:helicase activity"/>
    <property type="evidence" value="ECO:0007669"/>
    <property type="project" value="InterPro"/>
</dbReference>
<dbReference type="Pfam" id="PF13086">
    <property type="entry name" value="AAA_11"/>
    <property type="match status" value="1"/>
</dbReference>
<feature type="non-terminal residue" evidence="3">
    <location>
        <position position="1"/>
    </location>
</feature>
<keyword evidence="4" id="KW-1185">Reference proteome</keyword>
<dbReference type="InterPro" id="IPR045055">
    <property type="entry name" value="DNA2/NAM7-like"/>
</dbReference>
<dbReference type="PANTHER" id="PTHR10887:SF445">
    <property type="entry name" value="NFX1-TYPE ZINC FINGER-CONTAINING PROTEIN 1"/>
    <property type="match status" value="1"/>
</dbReference>
<sequence>YKISVDAGFKKDTASFQSVILPFLALLIRHGVRGSTLERQVNTIYSVVYTYIDTFFHDNIMKCLDELVRRNSLQDRGDKEKSLNKDPNIFIPSTFGQPFLILARFLNELLSRIKEASVNDTIHKIVHRLQSALNAWKDSLMTERQSKVQSDDALVSDLEKRRYYFEILNHEMKKLDYVLSDGRKSLIAARSEVNNTNNTVTSELVVQSREFARMNEFERLYDPPGELSRLGPRHDNDFLEICKISIIPTKDEILASREPSLPSFMLGPSEFLPDGIARLLDMQFRLLREDMLNPIRLGISRFLTDLDNNKAKFKKLREEGGRFRYDKGDISGDLNVYPNIRFVSINVNRYRGFISRVAFTPPKIKSAKDEKQRLHYWERSRKLMSGSLICVLWQNKVNEDSDPNSSQTYSLYFGVVVEKNEKRLSRFETEAMIDIHFIESSIYPIVLEDISMGRDHPSRPKRFMVESTGVYFESYNHILKTLQVTNPSEVPFRQYLVSSLEGGDRNIQVETPLYTKAPRFHFDLSILLKDPYDSLLLNVQDETSRENAIRKLATPNVSVFDETQAKALVDALSREIALIEGPPGTGKTYVGIEIVKVLLSEKNRKTTAIGPILTICYTNHALDQFLECLLDNNITKIVRLGSRSKSDRIKEFNLEHISRSRPKVSHRGFMLYEAYEELDEIKNEAINLQEKLSRELMTWNDVKNHLLAEYMAYYLQFTDNHGPDFPDLLLNIKSEESNVLPDETDKNGDKDEWTTVGEEKLKNQSIWDQWINGVDIR</sequence>
<dbReference type="GO" id="GO:0031048">
    <property type="term" value="P:regulatory ncRNA-mediated heterochromatin formation"/>
    <property type="evidence" value="ECO:0007669"/>
    <property type="project" value="TreeGrafter"/>
</dbReference>
<name>A0A9N9FSQ1_FUNMO</name>
<organism evidence="3 4">
    <name type="scientific">Funneliformis mosseae</name>
    <name type="common">Endomycorrhizal fungus</name>
    <name type="synonym">Glomus mosseae</name>
    <dbReference type="NCBI Taxonomy" id="27381"/>
    <lineage>
        <taxon>Eukaryota</taxon>
        <taxon>Fungi</taxon>
        <taxon>Fungi incertae sedis</taxon>
        <taxon>Mucoromycota</taxon>
        <taxon>Glomeromycotina</taxon>
        <taxon>Glomeromycetes</taxon>
        <taxon>Glomerales</taxon>
        <taxon>Glomeraceae</taxon>
        <taxon>Funneliformis</taxon>
    </lineage>
</organism>
<evidence type="ECO:0000256" key="1">
    <source>
        <dbReference type="SAM" id="Coils"/>
    </source>
</evidence>